<feature type="region of interest" description="Disordered" evidence="3">
    <location>
        <begin position="219"/>
        <end position="243"/>
    </location>
</feature>
<reference evidence="5" key="1">
    <citation type="submission" date="2025-08" db="UniProtKB">
        <authorList>
            <consortium name="RefSeq"/>
        </authorList>
    </citation>
    <scope>IDENTIFICATION</scope>
    <source>
        <strain evidence="5">15112-1751.03</strain>
        <tissue evidence="5">Whole Adult</tissue>
    </source>
</reference>
<dbReference type="GO" id="GO:0000184">
    <property type="term" value="P:nuclear-transcribed mRNA catabolic process, nonsense-mediated decay"/>
    <property type="evidence" value="ECO:0007669"/>
    <property type="project" value="UniProtKB-KW"/>
</dbReference>
<comment type="similarity">
    <text evidence="1">Belongs to the SMG9 family.</text>
</comment>
<feature type="compositionally biased region" description="Low complexity" evidence="3">
    <location>
        <begin position="225"/>
        <end position="240"/>
    </location>
</feature>
<gene>
    <name evidence="5" type="primary">LOC117569917</name>
</gene>
<keyword evidence="2" id="KW-0866">Nonsense-mediated mRNA decay</keyword>
<dbReference type="AlphaFoldDB" id="A0A6P8X792"/>
<proteinExistence type="inferred from homology"/>
<feature type="region of interest" description="Disordered" evidence="3">
    <location>
        <begin position="1"/>
        <end position="68"/>
    </location>
</feature>
<dbReference type="InterPro" id="IPR027417">
    <property type="entry name" value="P-loop_NTPase"/>
</dbReference>
<dbReference type="RefSeq" id="XP_034107155.1">
    <property type="nucleotide sequence ID" value="XM_034251264.2"/>
</dbReference>
<dbReference type="Gene3D" id="3.40.50.300">
    <property type="entry name" value="P-loop containing nucleotide triphosphate hydrolases"/>
    <property type="match status" value="1"/>
</dbReference>
<feature type="compositionally biased region" description="Low complexity" evidence="3">
    <location>
        <begin position="51"/>
        <end position="64"/>
    </location>
</feature>
<sequence>MAETRRRFRNKKRDDGRQGGAPSTPVTIARREDARNALVQPKILLKKETESNNSNTGSSSSNNEPQLLTGSTSAIKTIIINRSSDATRHSSERGMPTATTSASVCAALTTASNKEKPQGGAGATAAASTAAAAGQDGMLGPPRMTRPTTLLMSNGAFNANARKLFHKTNTDFTVIGVLGAQSVGKSTLLNLLSAERDANYDYYGHLFAPDADECIFSTRHRSKTQQQQSQQQPQQQQQQSKSRRTESLQFFITRERFVLLDSVSFGKEAEEQQELPTLSLIMQLLSVCHVLLLAVDELSLEQVRLLQTALRLRPRSPIKSYVPGHLPQLMFVRTRAQRQHFEPAWRECFDRQLTLLFEASGLPMHRGRGEARVINSFVLPLVRSNAATCHHPELFELVREFRERVLTMQRISMCPSHDFSESLWFDLMAETTRKCNSDSQHFESIFGDIKHRHFESLCSKSWRNNEGVTSVSASASNSWRNDA</sequence>
<keyword evidence="4" id="KW-1185">Reference proteome</keyword>
<evidence type="ECO:0000256" key="3">
    <source>
        <dbReference type="SAM" id="MobiDB-lite"/>
    </source>
</evidence>
<feature type="compositionally biased region" description="Basic residues" evidence="3">
    <location>
        <begin position="1"/>
        <end position="11"/>
    </location>
</feature>
<dbReference type="PANTHER" id="PTHR14270:SF0">
    <property type="entry name" value="NONSENSE-MEDIATED MRNA DECAY FACTOR SMG9"/>
    <property type="match status" value="1"/>
</dbReference>
<dbReference type="GeneID" id="117569917"/>
<organism evidence="4 5">
    <name type="scientific">Drosophila albomicans</name>
    <name type="common">Fruit fly</name>
    <dbReference type="NCBI Taxonomy" id="7291"/>
    <lineage>
        <taxon>Eukaryota</taxon>
        <taxon>Metazoa</taxon>
        <taxon>Ecdysozoa</taxon>
        <taxon>Arthropoda</taxon>
        <taxon>Hexapoda</taxon>
        <taxon>Insecta</taxon>
        <taxon>Pterygota</taxon>
        <taxon>Neoptera</taxon>
        <taxon>Endopterygota</taxon>
        <taxon>Diptera</taxon>
        <taxon>Brachycera</taxon>
        <taxon>Muscomorpha</taxon>
        <taxon>Ephydroidea</taxon>
        <taxon>Drosophilidae</taxon>
        <taxon>Drosophila</taxon>
    </lineage>
</organism>
<dbReference type="InterPro" id="IPR039177">
    <property type="entry name" value="SMG9"/>
</dbReference>
<protein>
    <submittedName>
        <fullName evidence="5">Protein SMG9</fullName>
    </submittedName>
</protein>
<evidence type="ECO:0000256" key="1">
    <source>
        <dbReference type="ARBA" id="ARBA00007712"/>
    </source>
</evidence>
<dbReference type="OrthoDB" id="79514at2759"/>
<evidence type="ECO:0000313" key="5">
    <source>
        <dbReference type="RefSeq" id="XP_034107155.1"/>
    </source>
</evidence>
<evidence type="ECO:0000256" key="2">
    <source>
        <dbReference type="ARBA" id="ARBA00023161"/>
    </source>
</evidence>
<evidence type="ECO:0000313" key="4">
    <source>
        <dbReference type="Proteomes" id="UP000515160"/>
    </source>
</evidence>
<accession>A0A6P8X792</accession>
<name>A0A6P8X792_DROAB</name>
<dbReference type="SUPFAM" id="SSF52540">
    <property type="entry name" value="P-loop containing nucleoside triphosphate hydrolases"/>
    <property type="match status" value="1"/>
</dbReference>
<dbReference type="Proteomes" id="UP000515160">
    <property type="component" value="Chromosome X"/>
</dbReference>
<dbReference type="PANTHER" id="PTHR14270">
    <property type="entry name" value="NONSENSE-MEDIATED MRNA DECAY FACTOR SMG9"/>
    <property type="match status" value="1"/>
</dbReference>